<dbReference type="RefSeq" id="WP_111548720.1">
    <property type="nucleotide sequence ID" value="NZ_MZXV01000080.1"/>
</dbReference>
<dbReference type="InterPro" id="IPR027266">
    <property type="entry name" value="TrmE/GcvT-like"/>
</dbReference>
<accession>A0A2W7BS42</accession>
<protein>
    <submittedName>
        <fullName evidence="2">Sarcosine oxidase subunit gamma</fullName>
    </submittedName>
</protein>
<dbReference type="OrthoDB" id="9814782at2"/>
<evidence type="ECO:0000313" key="3">
    <source>
        <dbReference type="Proteomes" id="UP000248616"/>
    </source>
</evidence>
<comment type="caution">
    <text evidence="2">The sequence shown here is derived from an EMBL/GenBank/DDBJ whole genome shotgun (WGS) entry which is preliminary data.</text>
</comment>
<feature type="compositionally biased region" description="Low complexity" evidence="1">
    <location>
        <begin position="1"/>
        <end position="13"/>
    </location>
</feature>
<dbReference type="SUPFAM" id="SSF103025">
    <property type="entry name" value="Folate-binding domain"/>
    <property type="match status" value="1"/>
</dbReference>
<dbReference type="Proteomes" id="UP000248616">
    <property type="component" value="Unassembled WGS sequence"/>
</dbReference>
<dbReference type="AlphaFoldDB" id="A0A2W7BS42"/>
<organism evidence="2 3">
    <name type="scientific">Mesorhizobium kowhaii</name>
    <dbReference type="NCBI Taxonomy" id="1300272"/>
    <lineage>
        <taxon>Bacteria</taxon>
        <taxon>Pseudomonadati</taxon>
        <taxon>Pseudomonadota</taxon>
        <taxon>Alphaproteobacteria</taxon>
        <taxon>Hyphomicrobiales</taxon>
        <taxon>Phyllobacteriaceae</taxon>
        <taxon>Mesorhizobium</taxon>
    </lineage>
</organism>
<evidence type="ECO:0000256" key="1">
    <source>
        <dbReference type="SAM" id="MobiDB-lite"/>
    </source>
</evidence>
<feature type="region of interest" description="Disordered" evidence="1">
    <location>
        <begin position="1"/>
        <end position="31"/>
    </location>
</feature>
<dbReference type="GO" id="GO:1901053">
    <property type="term" value="P:sarcosine catabolic process"/>
    <property type="evidence" value="ECO:0007669"/>
    <property type="project" value="InterPro"/>
</dbReference>
<dbReference type="InterPro" id="IPR006280">
    <property type="entry name" value="SoxG_het"/>
</dbReference>
<evidence type="ECO:0000313" key="2">
    <source>
        <dbReference type="EMBL" id="PZV33655.1"/>
    </source>
</evidence>
<dbReference type="Pfam" id="PF04268">
    <property type="entry name" value="SoxG"/>
    <property type="match status" value="1"/>
</dbReference>
<dbReference type="EMBL" id="MZXV01000080">
    <property type="protein sequence ID" value="PZV33655.1"/>
    <property type="molecule type" value="Genomic_DNA"/>
</dbReference>
<keyword evidence="3" id="KW-1185">Reference proteome</keyword>
<proteinExistence type="predicted"/>
<dbReference type="Gene3D" id="3.30.1360.120">
    <property type="entry name" value="Probable tRNA modification gtpase trme, domain 1"/>
    <property type="match status" value="1"/>
</dbReference>
<dbReference type="InterPro" id="IPR007375">
    <property type="entry name" value="SoxG"/>
</dbReference>
<reference evidence="3" key="1">
    <citation type="submission" date="2017-03" db="EMBL/GenBank/DDBJ databases">
        <authorList>
            <person name="Safronova V.I."/>
            <person name="Sazanova A.L."/>
            <person name="Chirak E.R."/>
        </authorList>
    </citation>
    <scope>NUCLEOTIDE SEQUENCE [LARGE SCALE GENOMIC DNA]</scope>
    <source>
        <strain evidence="3">Ach-343</strain>
    </source>
</reference>
<dbReference type="Gene3D" id="3.30.70.1520">
    <property type="entry name" value="Heterotetrameric sarcosine oxidase"/>
    <property type="match status" value="1"/>
</dbReference>
<dbReference type="GO" id="GO:0008115">
    <property type="term" value="F:sarcosine oxidase activity"/>
    <property type="evidence" value="ECO:0007669"/>
    <property type="project" value="InterPro"/>
</dbReference>
<dbReference type="NCBIfam" id="TIGR01375">
    <property type="entry name" value="soxG"/>
    <property type="match status" value="1"/>
</dbReference>
<gene>
    <name evidence="2" type="ORF">B5V02_35725</name>
</gene>
<name>A0A2W7BS42_9HYPH</name>
<sequence>MAKAAAKKTAAAASPSVERRPALAGRSTAATGAKVEVLPPADRISLRAPEASIAALSKALGVTLPKKPKTSATKAGRTALWLGPDEWLVIDEAGNDPLTDCAAVSALHSAVGISHRNIAIAVTGAGAAATINAGCPQDLSLDAFPVGAASRTILGKAEIVLLRNAPDAFRVECWRSFSDYVFTFLSEGSRDAAV</sequence>